<gene>
    <name evidence="3" type="ORF">KGQ19_28750</name>
</gene>
<comment type="similarity">
    <text evidence="1">Belongs to the PhzF family.</text>
</comment>
<accession>A0ABS5KXV1</accession>
<dbReference type="EMBL" id="JAAFYZ010000118">
    <property type="protein sequence ID" value="MBS2550869.1"/>
    <property type="molecule type" value="Genomic_DNA"/>
</dbReference>
<keyword evidence="2" id="KW-0413">Isomerase</keyword>
<dbReference type="Proteomes" id="UP000730482">
    <property type="component" value="Unassembled WGS sequence"/>
</dbReference>
<organism evidence="3 4">
    <name type="scientific">Catenulispora pinistramenti</name>
    <dbReference type="NCBI Taxonomy" id="2705254"/>
    <lineage>
        <taxon>Bacteria</taxon>
        <taxon>Bacillati</taxon>
        <taxon>Actinomycetota</taxon>
        <taxon>Actinomycetes</taxon>
        <taxon>Catenulisporales</taxon>
        <taxon>Catenulisporaceae</taxon>
        <taxon>Catenulispora</taxon>
    </lineage>
</organism>
<dbReference type="InterPro" id="IPR003719">
    <property type="entry name" value="Phenazine_PhzF-like"/>
</dbReference>
<dbReference type="RefSeq" id="WP_212014551.1">
    <property type="nucleotide sequence ID" value="NZ_JAAFYZ010000118.1"/>
</dbReference>
<evidence type="ECO:0000256" key="1">
    <source>
        <dbReference type="ARBA" id="ARBA00008270"/>
    </source>
</evidence>
<evidence type="ECO:0000313" key="3">
    <source>
        <dbReference type="EMBL" id="MBS2550869.1"/>
    </source>
</evidence>
<evidence type="ECO:0000313" key="4">
    <source>
        <dbReference type="Proteomes" id="UP000730482"/>
    </source>
</evidence>
<keyword evidence="4" id="KW-1185">Reference proteome</keyword>
<sequence>MNGEYEQGTGASGKAPYAIVDACVFGQIEGNPAAVVQLAEEMPTASLLRLAREMDEPVTAFVTDRAAAGAYNIRWFTRNCELRICGHATLAASEWMLTLLGPGRSVEWHSRAGVLTADRDGDRVTVTFPETVLHRMKPEAADKLAATLGRRPKECLVADADYLAVLDTPEEVMKFEPEAAAIEDLDCRGVIITARYSTPDAAKQEEYDIVSRYFAPRIAIPEDEVCVSAHCALYPYWTKRLGLRRLRAFQASPRGGVLELVSHHRGRVSATASCRVNSSGLWNVVGTVVATQLAAVDPGLSGTLI</sequence>
<protein>
    <submittedName>
        <fullName evidence="3">PhzF family phenazine biosynthesis protein</fullName>
    </submittedName>
</protein>
<name>A0ABS5KXV1_9ACTN</name>
<comment type="caution">
    <text evidence="3">The sequence shown here is derived from an EMBL/GenBank/DDBJ whole genome shotgun (WGS) entry which is preliminary data.</text>
</comment>
<dbReference type="PANTHER" id="PTHR13774:SF17">
    <property type="entry name" value="PHENAZINE BIOSYNTHESIS-LIKE DOMAIN-CONTAINING PROTEIN"/>
    <property type="match status" value="1"/>
</dbReference>
<dbReference type="Pfam" id="PF02567">
    <property type="entry name" value="PhzC-PhzF"/>
    <property type="match status" value="1"/>
</dbReference>
<dbReference type="SUPFAM" id="SSF54506">
    <property type="entry name" value="Diaminopimelate epimerase-like"/>
    <property type="match status" value="1"/>
</dbReference>
<evidence type="ECO:0000256" key="2">
    <source>
        <dbReference type="ARBA" id="ARBA00023235"/>
    </source>
</evidence>
<proteinExistence type="inferred from homology"/>
<dbReference type="PANTHER" id="PTHR13774">
    <property type="entry name" value="PHENAZINE BIOSYNTHESIS PROTEIN"/>
    <property type="match status" value="1"/>
</dbReference>
<dbReference type="PIRSF" id="PIRSF016184">
    <property type="entry name" value="PhzC_PhzF"/>
    <property type="match status" value="1"/>
</dbReference>
<reference evidence="3 4" key="1">
    <citation type="submission" date="2020-02" db="EMBL/GenBank/DDBJ databases">
        <title>Acidophilic actinobacteria isolated from forest soil.</title>
        <authorList>
            <person name="Golinska P."/>
        </authorList>
    </citation>
    <scope>NUCLEOTIDE SEQUENCE [LARGE SCALE GENOMIC DNA]</scope>
    <source>
        <strain evidence="3 4">NL8</strain>
    </source>
</reference>
<dbReference type="Gene3D" id="3.10.310.10">
    <property type="entry name" value="Diaminopimelate Epimerase, Chain A, domain 1"/>
    <property type="match status" value="2"/>
</dbReference>